<accession>A0A831A4V8</accession>
<gene>
    <name evidence="1" type="ORF">BN437_3795</name>
</gene>
<protein>
    <submittedName>
        <fullName evidence="1">Uncharacterized protein</fullName>
    </submittedName>
</protein>
<evidence type="ECO:0000313" key="1">
    <source>
        <dbReference type="EMBL" id="CCO95693.1"/>
    </source>
</evidence>
<comment type="caution">
    <text evidence="1">The sequence shown here is derived from an EMBL/GenBank/DDBJ whole genome shotgun (WGS) entry which is preliminary data.</text>
</comment>
<dbReference type="AlphaFoldDB" id="A0A831A4V8"/>
<reference evidence="1 2" key="2">
    <citation type="submission" date="2013-04" db="EMBL/GenBank/DDBJ databases">
        <title>Comparative genomics of 12 strains of Erwinia amylovora identifies a pan-genome with a large conserved core and provides insights into host specificity.</title>
        <authorList>
            <person name="Mann R.A."/>
            <person name="Smits T.H.M."/>
            <person name="Buehlmann A."/>
            <person name="Blom J."/>
            <person name="Goesmann A."/>
            <person name="Frey J.E."/>
            <person name="Plummer K.M."/>
            <person name="Beer S.V."/>
            <person name="Luck J."/>
            <person name="Duffy B."/>
            <person name="Rodoni B."/>
        </authorList>
    </citation>
    <scope>NUCLEOTIDE SEQUENCE [LARGE SCALE GENOMIC DNA]</scope>
    <source>
        <strain evidence="2">CFBP 1232</strain>
    </source>
</reference>
<reference evidence="1 2" key="1">
    <citation type="submission" date="2012-11" db="EMBL/GenBank/DDBJ databases">
        <authorList>
            <person name="Linke B."/>
        </authorList>
    </citation>
    <scope>NUCLEOTIDE SEQUENCE [LARGE SCALE GENOMIC DNA]</scope>
    <source>
        <strain evidence="2">CFBP 1232</strain>
    </source>
</reference>
<sequence>MCKCFMCMINPVKFCFMTGQMYFTHHIEWYQSLRVIGMYKNEKICLADFITHLQRNFLHIR</sequence>
<dbReference type="EMBL" id="CAPB01000042">
    <property type="protein sequence ID" value="CCO95693.1"/>
    <property type="molecule type" value="Genomic_DNA"/>
</dbReference>
<dbReference type="Proteomes" id="UP000013111">
    <property type="component" value="Unassembled WGS sequence"/>
</dbReference>
<evidence type="ECO:0000313" key="2">
    <source>
        <dbReference type="Proteomes" id="UP000013111"/>
    </source>
</evidence>
<proteinExistence type="predicted"/>
<name>A0A831A4V8_ERWAM</name>
<organism evidence="1 2">
    <name type="scientific">Erwinia amylovora NBRC 12687 = CFBP 1232</name>
    <dbReference type="NCBI Taxonomy" id="1219359"/>
    <lineage>
        <taxon>Bacteria</taxon>
        <taxon>Pseudomonadati</taxon>
        <taxon>Pseudomonadota</taxon>
        <taxon>Gammaproteobacteria</taxon>
        <taxon>Enterobacterales</taxon>
        <taxon>Erwiniaceae</taxon>
        <taxon>Erwinia</taxon>
    </lineage>
</organism>